<sequence>MDPRNLVAHCAAADGGVVSRRRLVREGIDGGIVDDLRRRGDLRLIRRGWYHLPGAKSDVVEVVHAGAVLTCVSALEYRTGVWIPPRDGRLHVRWSEHRSRPRFRRQCRSFHPMRTPTRAVDPLNVALTCAANCLPADLFVAVLDSTLRMPVPFVIEDLRHVFGGAPERVTRLLDRLDPQAGSGTESITRFRLQSARIQVRSQVSIPGVGRVDLLVGDKLIIECDSESYHGGAQRRADIRRDRTATVGNYRILRVDYNDVMGGWDEFFAEVADLVRRGRHRGAPDF</sequence>
<evidence type="ECO:0000313" key="1">
    <source>
        <dbReference type="EMBL" id="MDP0398362.1"/>
    </source>
</evidence>
<gene>
    <name evidence="1" type="ORF">Q7X28_10530</name>
</gene>
<proteinExistence type="predicted"/>
<protein>
    <recommendedName>
        <fullName evidence="3">DUF559 domain-containing protein</fullName>
    </recommendedName>
</protein>
<keyword evidence="2" id="KW-1185">Reference proteome</keyword>
<evidence type="ECO:0008006" key="3">
    <source>
        <dbReference type="Google" id="ProtNLM"/>
    </source>
</evidence>
<dbReference type="RefSeq" id="WP_305111260.1">
    <property type="nucleotide sequence ID" value="NZ_JAUTIX010000003.1"/>
</dbReference>
<dbReference type="EMBL" id="JAUTIX010000003">
    <property type="protein sequence ID" value="MDP0398362.1"/>
    <property type="molecule type" value="Genomic_DNA"/>
</dbReference>
<name>A0AA90SLJ5_9ACTN</name>
<reference evidence="1" key="1">
    <citation type="submission" date="2023-08" db="EMBL/GenBank/DDBJ databases">
        <title>The draft genome of Tsukamurella strandjordii strain 050030.</title>
        <authorList>
            <person name="Zhao F."/>
            <person name="Feng Y."/>
            <person name="Zong Z."/>
        </authorList>
    </citation>
    <scope>NUCLEOTIDE SEQUENCE</scope>
    <source>
        <strain evidence="1">050030</strain>
    </source>
</reference>
<dbReference type="Proteomes" id="UP001178281">
    <property type="component" value="Unassembled WGS sequence"/>
</dbReference>
<dbReference type="Gene3D" id="3.40.960.10">
    <property type="entry name" value="VSR Endonuclease"/>
    <property type="match status" value="1"/>
</dbReference>
<evidence type="ECO:0000313" key="2">
    <source>
        <dbReference type="Proteomes" id="UP001178281"/>
    </source>
</evidence>
<accession>A0AA90SLJ5</accession>
<dbReference type="AlphaFoldDB" id="A0AA90SLJ5"/>
<comment type="caution">
    <text evidence="1">The sequence shown here is derived from an EMBL/GenBank/DDBJ whole genome shotgun (WGS) entry which is preliminary data.</text>
</comment>
<organism evidence="1 2">
    <name type="scientific">Tsukamurella strandjordii</name>
    <dbReference type="NCBI Taxonomy" id="147577"/>
    <lineage>
        <taxon>Bacteria</taxon>
        <taxon>Bacillati</taxon>
        <taxon>Actinomycetota</taxon>
        <taxon>Actinomycetes</taxon>
        <taxon>Mycobacteriales</taxon>
        <taxon>Tsukamurellaceae</taxon>
        <taxon>Tsukamurella</taxon>
    </lineage>
</organism>